<dbReference type="NCBIfam" id="TIGR01711">
    <property type="entry name" value="gspJ"/>
    <property type="match status" value="1"/>
</dbReference>
<dbReference type="Pfam" id="PF11612">
    <property type="entry name" value="T2SSJ"/>
    <property type="match status" value="1"/>
</dbReference>
<evidence type="ECO:0000313" key="8">
    <source>
        <dbReference type="EMBL" id="QLG89516.1"/>
    </source>
</evidence>
<evidence type="ECO:0000256" key="1">
    <source>
        <dbReference type="ARBA" id="ARBA00004377"/>
    </source>
</evidence>
<protein>
    <submittedName>
        <fullName evidence="8">Type II secretion system minor pseudopilin GspJ</fullName>
    </submittedName>
</protein>
<gene>
    <name evidence="8" type="primary">gspJ</name>
    <name evidence="8" type="ORF">HQ393_15375</name>
</gene>
<dbReference type="Gene3D" id="3.10.610.10">
    <property type="entry name" value="GSPII I/J protein-like"/>
    <property type="match status" value="1"/>
</dbReference>
<dbReference type="PANTHER" id="PTHR39583:SF2">
    <property type="entry name" value="TYPE II SECRETION SYSTEM PROTEIN J"/>
    <property type="match status" value="1"/>
</dbReference>
<keyword evidence="7" id="KW-0472">Membrane</keyword>
<dbReference type="AlphaFoldDB" id="A0A7H9BM89"/>
<keyword evidence="6" id="KW-1133">Transmembrane helix</keyword>
<organism evidence="8 9">
    <name type="scientific">Chitinibacter bivalviorum</name>
    <dbReference type="NCBI Taxonomy" id="2739434"/>
    <lineage>
        <taxon>Bacteria</taxon>
        <taxon>Pseudomonadati</taxon>
        <taxon>Pseudomonadota</taxon>
        <taxon>Betaproteobacteria</taxon>
        <taxon>Neisseriales</taxon>
        <taxon>Chitinibacteraceae</taxon>
        <taxon>Chitinibacter</taxon>
    </lineage>
</organism>
<dbReference type="InterPro" id="IPR010055">
    <property type="entry name" value="T2SS_protein-GspJ"/>
</dbReference>
<evidence type="ECO:0000256" key="4">
    <source>
        <dbReference type="ARBA" id="ARBA00022519"/>
    </source>
</evidence>
<sequence>MLEVLVALAIFAIMSLITYRGVTMVIDTRIAVVSETAYWRELTLAFERIESDLSQLAPRPWRDGAGQMQSPLRSVSSAAAPTGLEFVRFDANRAPLHGIYECRDQQLLLKLYPQPDLREGIEPVTHQLLKNLSQCELAFMDEKNQWLPTWTQSSRPRAIRIRLAMQQHNGMYERIFLIP</sequence>
<keyword evidence="2" id="KW-1003">Cell membrane</keyword>
<evidence type="ECO:0000256" key="5">
    <source>
        <dbReference type="ARBA" id="ARBA00022692"/>
    </source>
</evidence>
<keyword evidence="4" id="KW-0997">Cell inner membrane</keyword>
<evidence type="ECO:0000256" key="3">
    <source>
        <dbReference type="ARBA" id="ARBA00022481"/>
    </source>
</evidence>
<dbReference type="GO" id="GO:0015627">
    <property type="term" value="C:type II protein secretion system complex"/>
    <property type="evidence" value="ECO:0007669"/>
    <property type="project" value="InterPro"/>
</dbReference>
<name>A0A7H9BM89_9NEIS</name>
<reference evidence="8 9" key="1">
    <citation type="submission" date="2020-07" db="EMBL/GenBank/DDBJ databases">
        <title>Complete genome sequence of Chitinibacter sp. 2T18.</title>
        <authorList>
            <person name="Bae J.-W."/>
            <person name="Choi J.-W."/>
        </authorList>
    </citation>
    <scope>NUCLEOTIDE SEQUENCE [LARGE SCALE GENOMIC DNA]</scope>
    <source>
        <strain evidence="8 9">2T18</strain>
    </source>
</reference>
<dbReference type="SUPFAM" id="SSF54523">
    <property type="entry name" value="Pili subunits"/>
    <property type="match status" value="1"/>
</dbReference>
<proteinExistence type="predicted"/>
<comment type="subcellular location">
    <subcellularLocation>
        <location evidence="1">Cell inner membrane</location>
        <topology evidence="1">Single-pass membrane protein</topology>
    </subcellularLocation>
</comment>
<keyword evidence="9" id="KW-1185">Reference proteome</keyword>
<dbReference type="GO" id="GO:0015628">
    <property type="term" value="P:protein secretion by the type II secretion system"/>
    <property type="evidence" value="ECO:0007669"/>
    <property type="project" value="InterPro"/>
</dbReference>
<dbReference type="Gene3D" id="2.10.70.20">
    <property type="entry name" value="gspk-gspi-gspj complex like domains"/>
    <property type="match status" value="1"/>
</dbReference>
<dbReference type="PANTHER" id="PTHR39583">
    <property type="entry name" value="TYPE II SECRETION SYSTEM PROTEIN J-RELATED"/>
    <property type="match status" value="1"/>
</dbReference>
<evidence type="ECO:0000256" key="6">
    <source>
        <dbReference type="ARBA" id="ARBA00022989"/>
    </source>
</evidence>
<dbReference type="InterPro" id="IPR051621">
    <property type="entry name" value="T2SS_protein_J"/>
</dbReference>
<dbReference type="EMBL" id="CP058627">
    <property type="protein sequence ID" value="QLG89516.1"/>
    <property type="molecule type" value="Genomic_DNA"/>
</dbReference>
<evidence type="ECO:0000256" key="7">
    <source>
        <dbReference type="ARBA" id="ARBA00023136"/>
    </source>
</evidence>
<dbReference type="KEGG" id="chiz:HQ393_15375"/>
<keyword evidence="5" id="KW-0812">Transmembrane</keyword>
<evidence type="ECO:0000256" key="2">
    <source>
        <dbReference type="ARBA" id="ARBA00022475"/>
    </source>
</evidence>
<evidence type="ECO:0000313" key="9">
    <source>
        <dbReference type="Proteomes" id="UP000509597"/>
    </source>
</evidence>
<dbReference type="GO" id="GO:0005886">
    <property type="term" value="C:plasma membrane"/>
    <property type="evidence" value="ECO:0007669"/>
    <property type="project" value="UniProtKB-SubCell"/>
</dbReference>
<dbReference type="Proteomes" id="UP000509597">
    <property type="component" value="Chromosome"/>
</dbReference>
<dbReference type="InterPro" id="IPR045584">
    <property type="entry name" value="Pilin-like"/>
</dbReference>
<keyword evidence="3" id="KW-0488">Methylation</keyword>
<accession>A0A7H9BM89</accession>